<organism evidence="1 2">
    <name type="scientific">Nakaseomyces bracarensis</name>
    <dbReference type="NCBI Taxonomy" id="273131"/>
    <lineage>
        <taxon>Eukaryota</taxon>
        <taxon>Fungi</taxon>
        <taxon>Dikarya</taxon>
        <taxon>Ascomycota</taxon>
        <taxon>Saccharomycotina</taxon>
        <taxon>Saccharomycetes</taxon>
        <taxon>Saccharomycetales</taxon>
        <taxon>Saccharomycetaceae</taxon>
        <taxon>Nakaseomyces</taxon>
    </lineage>
</organism>
<comment type="caution">
    <text evidence="1">The sequence shown here is derived from an EMBL/GenBank/DDBJ whole genome shotgun (WGS) entry which is preliminary data.</text>
</comment>
<reference evidence="1 2" key="1">
    <citation type="submission" date="2024-05" db="EMBL/GenBank/DDBJ databases">
        <title>Long read based assembly of the Candida bracarensis genome reveals expanded adhesin content.</title>
        <authorList>
            <person name="Marcet-Houben M."/>
            <person name="Ksiezopolska E."/>
            <person name="Gabaldon T."/>
        </authorList>
    </citation>
    <scope>NUCLEOTIDE SEQUENCE [LARGE SCALE GENOMIC DNA]</scope>
    <source>
        <strain evidence="1 2">CBM6</strain>
    </source>
</reference>
<dbReference type="EMBL" id="JBEVYD010000010">
    <property type="protein sequence ID" value="KAL3230236.1"/>
    <property type="molecule type" value="Genomic_DNA"/>
</dbReference>
<keyword evidence="2" id="KW-1185">Reference proteome</keyword>
<dbReference type="Pfam" id="PF08728">
    <property type="entry name" value="CRT10"/>
    <property type="match status" value="2"/>
</dbReference>
<protein>
    <submittedName>
        <fullName evidence="1">Protein CRT10</fullName>
    </submittedName>
</protein>
<accession>A0ABR4NQB4</accession>
<dbReference type="Proteomes" id="UP001623330">
    <property type="component" value="Unassembled WGS sequence"/>
</dbReference>
<gene>
    <name evidence="1" type="ORF">RNJ44_01599</name>
</gene>
<evidence type="ECO:0000313" key="1">
    <source>
        <dbReference type="EMBL" id="KAL3230236.1"/>
    </source>
</evidence>
<dbReference type="InterPro" id="IPR014839">
    <property type="entry name" value="Crt10"/>
</dbReference>
<proteinExistence type="predicted"/>
<sequence length="881" mass="100767">MANTDEVFEKWLLSRRIRSKLDTPSECYDYQVFQSVGTSLTESVVTIDRFYQCYTNKNSDFLPNLEAYMEREIEIMDNDEEIAEESREFLSMCRTMCDHLEPVWCPTGNIQPAQLLLPESQKLYITSSEKKELSSKLFERFNFKNNLLVVFGNYIIVGRCATIEIHTRTTLTSRSKLFYLRPSKWNDHIDFQTMRDHLMIPDAFVSTNLMDMTINFLKILEFGGMFYLTICTDSGMVLFYDMNDVINEVEENRGFTNQVRCGPQMVLRTPVSCWSADCIEYDDVIYIALGHNGPGISIFAFRLDDSDSSVIAKTYTKEIVTGHNVPCVNFVPKQVDSDGDIVLAYASIYGNVSTLKVILDKEKDEIVASLKDTQFFSEFCWTVTPLVSSDFMEVDSFQFLNLNYKRLSKIASLCSVYQDSHVLKASSSNCYQTKSFGIGALTTQLKVPVAQLALTSKYGMSNMPVKLRFTSFVEDGDISQARLLPELVSNIPPGAPEEFLLNKISNLEGTKVDLQNASKDKVRFENPFPPMSADFIYEDIEKKLERNIDIGIFHNEPSFNPSSGYRPSLSFQKKDGRWIETNNNKFSWNRNYLTTIYRPSELKKLKRVMLSPYSKIPLLMTSRVFFSNHRGTWEEIAPYNINSIVNSANCRNIPANHRFIRPSSSLAAAQEVNQRKWATHNHAKKVRELLTCISTDSANAPTGYKLKELHSDFLLVTTAHHVYLVKTHPLLILSFTSDEIFPLDQISLCSFKGTILALNRINFVCHIKEMNCIVVASQVGLISLLRLTKYKGIYSFRQEYIFGWKTLNPDEDDDFQCIYSRLHGGQNSYCGIDDIDFVFLEIVGMDYIYSPRDDINGIPEYALLLVAHGNELAKFKIEKNS</sequence>
<name>A0ABR4NQB4_9SACH</name>
<evidence type="ECO:0000313" key="2">
    <source>
        <dbReference type="Proteomes" id="UP001623330"/>
    </source>
</evidence>